<dbReference type="Proteomes" id="UP000225706">
    <property type="component" value="Unassembled WGS sequence"/>
</dbReference>
<dbReference type="AlphaFoldDB" id="A0A2B4S4R9"/>
<keyword evidence="2" id="KW-0812">Transmembrane</keyword>
<evidence type="ECO:0000313" key="4">
    <source>
        <dbReference type="Proteomes" id="UP000225706"/>
    </source>
</evidence>
<reference evidence="4" key="1">
    <citation type="journal article" date="2017" name="bioRxiv">
        <title>Comparative analysis of the genomes of Stylophora pistillata and Acropora digitifera provides evidence for extensive differences between species of corals.</title>
        <authorList>
            <person name="Voolstra C.R."/>
            <person name="Li Y."/>
            <person name="Liew Y.J."/>
            <person name="Baumgarten S."/>
            <person name="Zoccola D."/>
            <person name="Flot J.-F."/>
            <person name="Tambutte S."/>
            <person name="Allemand D."/>
            <person name="Aranda M."/>
        </authorList>
    </citation>
    <scope>NUCLEOTIDE SEQUENCE [LARGE SCALE GENOMIC DNA]</scope>
</reference>
<keyword evidence="1" id="KW-0175">Coiled coil</keyword>
<dbReference type="EMBL" id="LSMT01000205">
    <property type="protein sequence ID" value="PFX23512.1"/>
    <property type="molecule type" value="Genomic_DNA"/>
</dbReference>
<accession>A0A2B4S4R9</accession>
<evidence type="ECO:0000256" key="2">
    <source>
        <dbReference type="SAM" id="Phobius"/>
    </source>
</evidence>
<keyword evidence="4" id="KW-1185">Reference proteome</keyword>
<sequence length="120" mass="13927">MPSYIRYQQTNKLRDKSTLFFLCSFILVVVYTTVIGFVLVHVLKITKDIEDSNDELLETNKKLEEKLELLVIRLKKLEEKNSFNSSALPYVNIKPPRQLKTVRRANINVGLSNFRGKKIA</sequence>
<name>A0A2B4S4R9_STYPI</name>
<feature type="coiled-coil region" evidence="1">
    <location>
        <begin position="46"/>
        <end position="80"/>
    </location>
</feature>
<gene>
    <name evidence="3" type="ORF">AWC38_SpisGene25830</name>
</gene>
<keyword evidence="2" id="KW-1133">Transmembrane helix</keyword>
<organism evidence="3 4">
    <name type="scientific">Stylophora pistillata</name>
    <name type="common">Smooth cauliflower coral</name>
    <dbReference type="NCBI Taxonomy" id="50429"/>
    <lineage>
        <taxon>Eukaryota</taxon>
        <taxon>Metazoa</taxon>
        <taxon>Cnidaria</taxon>
        <taxon>Anthozoa</taxon>
        <taxon>Hexacorallia</taxon>
        <taxon>Scleractinia</taxon>
        <taxon>Astrocoeniina</taxon>
        <taxon>Pocilloporidae</taxon>
        <taxon>Stylophora</taxon>
    </lineage>
</organism>
<comment type="caution">
    <text evidence="3">The sequence shown here is derived from an EMBL/GenBank/DDBJ whole genome shotgun (WGS) entry which is preliminary data.</text>
</comment>
<proteinExistence type="predicted"/>
<protein>
    <submittedName>
        <fullName evidence="3">Uncharacterized protein</fullName>
    </submittedName>
</protein>
<evidence type="ECO:0000313" key="3">
    <source>
        <dbReference type="EMBL" id="PFX23512.1"/>
    </source>
</evidence>
<feature type="transmembrane region" description="Helical" evidence="2">
    <location>
        <begin position="20"/>
        <end position="43"/>
    </location>
</feature>
<keyword evidence="2" id="KW-0472">Membrane</keyword>
<evidence type="ECO:0000256" key="1">
    <source>
        <dbReference type="SAM" id="Coils"/>
    </source>
</evidence>